<organism evidence="1 2">
    <name type="scientific">Gimesia algae</name>
    <dbReference type="NCBI Taxonomy" id="2527971"/>
    <lineage>
        <taxon>Bacteria</taxon>
        <taxon>Pseudomonadati</taxon>
        <taxon>Planctomycetota</taxon>
        <taxon>Planctomycetia</taxon>
        <taxon>Planctomycetales</taxon>
        <taxon>Planctomycetaceae</taxon>
        <taxon>Gimesia</taxon>
    </lineage>
</organism>
<dbReference type="AlphaFoldDB" id="A0A517VAA7"/>
<dbReference type="RefSeq" id="WP_145225506.1">
    <property type="nucleotide sequence ID" value="NZ_CP036343.1"/>
</dbReference>
<dbReference type="EMBL" id="CP036343">
    <property type="protein sequence ID" value="QDT89919.1"/>
    <property type="molecule type" value="Genomic_DNA"/>
</dbReference>
<gene>
    <name evidence="1" type="ORF">Pan161_15520</name>
</gene>
<accession>A0A517VAA7</accession>
<protein>
    <submittedName>
        <fullName evidence="1">Uncharacterized protein</fullName>
    </submittedName>
</protein>
<reference evidence="1 2" key="1">
    <citation type="submission" date="2019-02" db="EMBL/GenBank/DDBJ databases">
        <title>Deep-cultivation of Planctomycetes and their phenomic and genomic characterization uncovers novel biology.</title>
        <authorList>
            <person name="Wiegand S."/>
            <person name="Jogler M."/>
            <person name="Boedeker C."/>
            <person name="Pinto D."/>
            <person name="Vollmers J."/>
            <person name="Rivas-Marin E."/>
            <person name="Kohn T."/>
            <person name="Peeters S.H."/>
            <person name="Heuer A."/>
            <person name="Rast P."/>
            <person name="Oberbeckmann S."/>
            <person name="Bunk B."/>
            <person name="Jeske O."/>
            <person name="Meyerdierks A."/>
            <person name="Storesund J.E."/>
            <person name="Kallscheuer N."/>
            <person name="Luecker S."/>
            <person name="Lage O.M."/>
            <person name="Pohl T."/>
            <person name="Merkel B.J."/>
            <person name="Hornburger P."/>
            <person name="Mueller R.-W."/>
            <person name="Bruemmer F."/>
            <person name="Labrenz M."/>
            <person name="Spormann A.M."/>
            <person name="Op den Camp H."/>
            <person name="Overmann J."/>
            <person name="Amann R."/>
            <person name="Jetten M.S.M."/>
            <person name="Mascher T."/>
            <person name="Medema M.H."/>
            <person name="Devos D.P."/>
            <person name="Kaster A.-K."/>
            <person name="Ovreas L."/>
            <person name="Rohde M."/>
            <person name="Galperin M.Y."/>
            <person name="Jogler C."/>
        </authorList>
    </citation>
    <scope>NUCLEOTIDE SEQUENCE [LARGE SCALE GENOMIC DNA]</scope>
    <source>
        <strain evidence="1 2">Pan161</strain>
    </source>
</reference>
<dbReference type="Proteomes" id="UP000316855">
    <property type="component" value="Chromosome"/>
</dbReference>
<proteinExistence type="predicted"/>
<keyword evidence="2" id="KW-1185">Reference proteome</keyword>
<sequence length="65" mass="7698">MNNKMWRSVLMGTRYEAVLKRFRDEVLRSVATRRHTWRTGAVSGSVNLEKTGLLLVMTWNKWLVF</sequence>
<evidence type="ECO:0000313" key="2">
    <source>
        <dbReference type="Proteomes" id="UP000316855"/>
    </source>
</evidence>
<evidence type="ECO:0000313" key="1">
    <source>
        <dbReference type="EMBL" id="QDT89919.1"/>
    </source>
</evidence>
<dbReference type="KEGG" id="gax:Pan161_15520"/>
<name>A0A517VAA7_9PLAN</name>